<feature type="transmembrane region" description="Helical" evidence="7">
    <location>
        <begin position="212"/>
        <end position="233"/>
    </location>
</feature>
<evidence type="ECO:0000256" key="3">
    <source>
        <dbReference type="ARBA" id="ARBA00022475"/>
    </source>
</evidence>
<reference evidence="9 10" key="1">
    <citation type="submission" date="2020-08" db="EMBL/GenBank/DDBJ databases">
        <title>Cohnella phylogeny.</title>
        <authorList>
            <person name="Dunlap C."/>
        </authorList>
    </citation>
    <scope>NUCLEOTIDE SEQUENCE [LARGE SCALE GENOMIC DNA]</scope>
    <source>
        <strain evidence="9 10">DSM 25241</strain>
    </source>
</reference>
<dbReference type="SUPFAM" id="SSF161098">
    <property type="entry name" value="MetI-like"/>
    <property type="match status" value="1"/>
</dbReference>
<dbReference type="InterPro" id="IPR000515">
    <property type="entry name" value="MetI-like"/>
</dbReference>
<feature type="transmembrane region" description="Helical" evidence="7">
    <location>
        <begin position="51"/>
        <end position="70"/>
    </location>
</feature>
<evidence type="ECO:0000313" key="9">
    <source>
        <dbReference type="EMBL" id="MBB6634666.1"/>
    </source>
</evidence>
<accession>A0A841SVM9</accession>
<evidence type="ECO:0000256" key="6">
    <source>
        <dbReference type="ARBA" id="ARBA00023136"/>
    </source>
</evidence>
<feature type="transmembrane region" description="Helical" evidence="7">
    <location>
        <begin position="149"/>
        <end position="169"/>
    </location>
</feature>
<evidence type="ECO:0000256" key="5">
    <source>
        <dbReference type="ARBA" id="ARBA00022989"/>
    </source>
</evidence>
<keyword evidence="3" id="KW-1003">Cell membrane</keyword>
<keyword evidence="5 7" id="KW-1133">Transmembrane helix</keyword>
<feature type="transmembrane region" description="Helical" evidence="7">
    <location>
        <begin position="304"/>
        <end position="329"/>
    </location>
</feature>
<dbReference type="Pfam" id="PF00528">
    <property type="entry name" value="BPD_transp_1"/>
    <property type="match status" value="1"/>
</dbReference>
<name>A0A841SVM9_9BACL</name>
<dbReference type="GO" id="GO:0055085">
    <property type="term" value="P:transmembrane transport"/>
    <property type="evidence" value="ECO:0007669"/>
    <property type="project" value="InterPro"/>
</dbReference>
<gene>
    <name evidence="9" type="ORF">H7B67_11140</name>
</gene>
<evidence type="ECO:0000256" key="7">
    <source>
        <dbReference type="RuleBase" id="RU363032"/>
    </source>
</evidence>
<dbReference type="PANTHER" id="PTHR43227:SF11">
    <property type="entry name" value="BLL4140 PROTEIN"/>
    <property type="match status" value="1"/>
</dbReference>
<sequence>MDSIKKSASRIECVYSTNILGGGVRLENTAIPSSPAVPLKARHKRPFRKTWRLHLMLLPAVLVALVFKYAPMPGVIMAFQEFKPWLGVGGSSWVGWDNFKLMFTMHDSVQVIWNTIFISVLKILFGLVVPVTFALLLNEIRHIALKRSIQTLVYLPHFMSWVILGGILLDLLSLDGFANRLVTAFHLEPILFLGDGNWFRATVIVSDLWKEFGFSAIVFLAALSGINPALYEASEIDGAGRLQQTLYITLPSLLPIIIVVFTLSLGNVLNANFDQIFNLLNPLVLEKGDIIDTYVYRTFQGGQYSLATAVGIFKSAVGFVLISGGYYFAYKVANYRIF</sequence>
<proteinExistence type="inferred from homology"/>
<dbReference type="EMBL" id="JACJVQ010000007">
    <property type="protein sequence ID" value="MBB6634666.1"/>
    <property type="molecule type" value="Genomic_DNA"/>
</dbReference>
<keyword evidence="2 7" id="KW-0813">Transport</keyword>
<dbReference type="CDD" id="cd06261">
    <property type="entry name" value="TM_PBP2"/>
    <property type="match status" value="1"/>
</dbReference>
<feature type="transmembrane region" description="Helical" evidence="7">
    <location>
        <begin position="111"/>
        <end position="137"/>
    </location>
</feature>
<evidence type="ECO:0000313" key="10">
    <source>
        <dbReference type="Proteomes" id="UP000535838"/>
    </source>
</evidence>
<comment type="similarity">
    <text evidence="7">Belongs to the binding-protein-dependent transport system permease family.</text>
</comment>
<dbReference type="GO" id="GO:0005886">
    <property type="term" value="C:plasma membrane"/>
    <property type="evidence" value="ECO:0007669"/>
    <property type="project" value="UniProtKB-SubCell"/>
</dbReference>
<dbReference type="PANTHER" id="PTHR43227">
    <property type="entry name" value="BLL4140 PROTEIN"/>
    <property type="match status" value="1"/>
</dbReference>
<comment type="caution">
    <text evidence="9">The sequence shown here is derived from an EMBL/GenBank/DDBJ whole genome shotgun (WGS) entry which is preliminary data.</text>
</comment>
<comment type="subcellular location">
    <subcellularLocation>
        <location evidence="1 7">Cell membrane</location>
        <topology evidence="1 7">Multi-pass membrane protein</topology>
    </subcellularLocation>
</comment>
<dbReference type="PROSITE" id="PS50928">
    <property type="entry name" value="ABC_TM1"/>
    <property type="match status" value="1"/>
</dbReference>
<evidence type="ECO:0000256" key="2">
    <source>
        <dbReference type="ARBA" id="ARBA00022448"/>
    </source>
</evidence>
<dbReference type="AlphaFoldDB" id="A0A841SVM9"/>
<protein>
    <submittedName>
        <fullName evidence="9">Sugar ABC transporter permease</fullName>
    </submittedName>
</protein>
<dbReference type="Proteomes" id="UP000535838">
    <property type="component" value="Unassembled WGS sequence"/>
</dbReference>
<keyword evidence="6 7" id="KW-0472">Membrane</keyword>
<feature type="domain" description="ABC transmembrane type-1" evidence="8">
    <location>
        <begin position="112"/>
        <end position="323"/>
    </location>
</feature>
<feature type="transmembrane region" description="Helical" evidence="7">
    <location>
        <begin position="245"/>
        <end position="265"/>
    </location>
</feature>
<keyword evidence="4 7" id="KW-0812">Transmembrane</keyword>
<organism evidence="9 10">
    <name type="scientific">Cohnella thailandensis</name>
    <dbReference type="NCBI Taxonomy" id="557557"/>
    <lineage>
        <taxon>Bacteria</taxon>
        <taxon>Bacillati</taxon>
        <taxon>Bacillota</taxon>
        <taxon>Bacilli</taxon>
        <taxon>Bacillales</taxon>
        <taxon>Paenibacillaceae</taxon>
        <taxon>Cohnella</taxon>
    </lineage>
</organism>
<keyword evidence="10" id="KW-1185">Reference proteome</keyword>
<evidence type="ECO:0000259" key="8">
    <source>
        <dbReference type="PROSITE" id="PS50928"/>
    </source>
</evidence>
<evidence type="ECO:0000256" key="1">
    <source>
        <dbReference type="ARBA" id="ARBA00004651"/>
    </source>
</evidence>
<dbReference type="InterPro" id="IPR035906">
    <property type="entry name" value="MetI-like_sf"/>
</dbReference>
<dbReference type="InterPro" id="IPR050809">
    <property type="entry name" value="UgpAE/MalFG_permease"/>
</dbReference>
<dbReference type="Gene3D" id="1.10.3720.10">
    <property type="entry name" value="MetI-like"/>
    <property type="match status" value="1"/>
</dbReference>
<evidence type="ECO:0000256" key="4">
    <source>
        <dbReference type="ARBA" id="ARBA00022692"/>
    </source>
</evidence>